<reference evidence="6" key="1">
    <citation type="journal article" date="2020" name="mSystems">
        <title>Genome- and Community-Level Interaction Insights into Carbon Utilization and Element Cycling Functions of Hydrothermarchaeota in Hydrothermal Sediment.</title>
        <authorList>
            <person name="Zhou Z."/>
            <person name="Liu Y."/>
            <person name="Xu W."/>
            <person name="Pan J."/>
            <person name="Luo Z.H."/>
            <person name="Li M."/>
        </authorList>
    </citation>
    <scope>NUCLEOTIDE SEQUENCE [LARGE SCALE GENOMIC DNA]</scope>
    <source>
        <strain evidence="6">SpSt-1181</strain>
    </source>
</reference>
<feature type="transmembrane region" description="Helical" evidence="5">
    <location>
        <begin position="155"/>
        <end position="173"/>
    </location>
</feature>
<feature type="transmembrane region" description="Helical" evidence="5">
    <location>
        <begin position="308"/>
        <end position="331"/>
    </location>
</feature>
<accession>A0A831WV26</accession>
<evidence type="ECO:0000313" key="6">
    <source>
        <dbReference type="EMBL" id="HED31301.1"/>
    </source>
</evidence>
<feature type="transmembrane region" description="Helical" evidence="5">
    <location>
        <begin position="278"/>
        <end position="296"/>
    </location>
</feature>
<protein>
    <submittedName>
        <fullName evidence="6">C4-dicarboxylate ABC transporter</fullName>
    </submittedName>
</protein>
<evidence type="ECO:0000256" key="4">
    <source>
        <dbReference type="ARBA" id="ARBA00023136"/>
    </source>
</evidence>
<dbReference type="EMBL" id="DSBW01000142">
    <property type="protein sequence ID" value="HED31301.1"/>
    <property type="molecule type" value="Genomic_DNA"/>
</dbReference>
<dbReference type="InterPro" id="IPR052951">
    <property type="entry name" value="Tellurite_res_ion_channel"/>
</dbReference>
<evidence type="ECO:0000256" key="5">
    <source>
        <dbReference type="SAM" id="Phobius"/>
    </source>
</evidence>
<feature type="transmembrane region" description="Helical" evidence="5">
    <location>
        <begin position="95"/>
        <end position="113"/>
    </location>
</feature>
<keyword evidence="2 5" id="KW-0812">Transmembrane</keyword>
<dbReference type="InterPro" id="IPR004695">
    <property type="entry name" value="SLAC1/Mae1/Ssu1/TehA"/>
</dbReference>
<dbReference type="Proteomes" id="UP000886335">
    <property type="component" value="Unassembled WGS sequence"/>
</dbReference>
<evidence type="ECO:0000256" key="3">
    <source>
        <dbReference type="ARBA" id="ARBA00022989"/>
    </source>
</evidence>
<dbReference type="AlphaFoldDB" id="A0A831WV26"/>
<sequence length="339" mass="38054">MNTNAVSPSLETPLRLRNFHITFFAIVLGMAGFSLAVQKVGGQNGNGIMPALEIPATVLLYLTIALFGLVTLVYLSKIIRYPDTLGKEFNHPIKINFFPLIAKIFLVLSVAFLDRDMQVSFYLWSVGAALQFIASIVIISIWMRHTHFKIEQMTPGWFIPIVGSLIVPIAGVPHGFIEISWFFFSVGLIFWIALFTIVMYRMFFHSPIPDRLLPTLFILFAPPAIAFIAYVKLAGLMAPDGAGLDAFARILYYFSLFMFILILFKIQILAKINFFLSWWAYSFPLAAKTLATVVMLHMTHSAFYKNLALFELALLALVIVLLIVVTINAIAKAEICVED</sequence>
<dbReference type="Gene3D" id="1.50.10.150">
    <property type="entry name" value="Voltage-dependent anion channel"/>
    <property type="match status" value="1"/>
</dbReference>
<dbReference type="PANTHER" id="PTHR37955">
    <property type="entry name" value="TELLURITE RESISTANCE PROTEIN TEHA"/>
    <property type="match status" value="1"/>
</dbReference>
<feature type="transmembrane region" description="Helical" evidence="5">
    <location>
        <begin position="179"/>
        <end position="200"/>
    </location>
</feature>
<dbReference type="CDD" id="cd09323">
    <property type="entry name" value="TDT_SLAC1_like"/>
    <property type="match status" value="1"/>
</dbReference>
<proteinExistence type="predicted"/>
<dbReference type="GO" id="GO:0046583">
    <property type="term" value="F:monoatomic cation efflux transmembrane transporter activity"/>
    <property type="evidence" value="ECO:0007669"/>
    <property type="project" value="TreeGrafter"/>
</dbReference>
<keyword evidence="3 5" id="KW-1133">Transmembrane helix</keyword>
<feature type="transmembrane region" description="Helical" evidence="5">
    <location>
        <begin position="21"/>
        <end position="38"/>
    </location>
</feature>
<evidence type="ECO:0000256" key="2">
    <source>
        <dbReference type="ARBA" id="ARBA00022692"/>
    </source>
</evidence>
<dbReference type="GO" id="GO:0005886">
    <property type="term" value="C:plasma membrane"/>
    <property type="evidence" value="ECO:0007669"/>
    <property type="project" value="TreeGrafter"/>
</dbReference>
<feature type="transmembrane region" description="Helical" evidence="5">
    <location>
        <begin position="212"/>
        <end position="230"/>
    </location>
</feature>
<keyword evidence="4 5" id="KW-0472">Membrane</keyword>
<feature type="transmembrane region" description="Helical" evidence="5">
    <location>
        <begin position="58"/>
        <end position="75"/>
    </location>
</feature>
<feature type="transmembrane region" description="Helical" evidence="5">
    <location>
        <begin position="250"/>
        <end position="266"/>
    </location>
</feature>
<name>A0A831WV26_PROAE</name>
<dbReference type="InterPro" id="IPR038665">
    <property type="entry name" value="Voltage-dep_anion_channel_sf"/>
</dbReference>
<comment type="caution">
    <text evidence="6">The sequence shown here is derived from an EMBL/GenBank/DDBJ whole genome shotgun (WGS) entry which is preliminary data.</text>
</comment>
<evidence type="ECO:0000256" key="1">
    <source>
        <dbReference type="ARBA" id="ARBA00004141"/>
    </source>
</evidence>
<dbReference type="PANTHER" id="PTHR37955:SF1">
    <property type="entry name" value="DEP DOMAIN-CONTAINING PROTEIN"/>
    <property type="match status" value="1"/>
</dbReference>
<dbReference type="Pfam" id="PF03595">
    <property type="entry name" value="SLAC1"/>
    <property type="match status" value="1"/>
</dbReference>
<organism evidence="6">
    <name type="scientific">Prosthecochloris aestuarii</name>
    <dbReference type="NCBI Taxonomy" id="1102"/>
    <lineage>
        <taxon>Bacteria</taxon>
        <taxon>Pseudomonadati</taxon>
        <taxon>Chlorobiota</taxon>
        <taxon>Chlorobiia</taxon>
        <taxon>Chlorobiales</taxon>
        <taxon>Chlorobiaceae</taxon>
        <taxon>Prosthecochloris</taxon>
    </lineage>
</organism>
<comment type="subcellular location">
    <subcellularLocation>
        <location evidence="1">Membrane</location>
        <topology evidence="1">Multi-pass membrane protein</topology>
    </subcellularLocation>
</comment>
<feature type="transmembrane region" description="Helical" evidence="5">
    <location>
        <begin position="119"/>
        <end position="143"/>
    </location>
</feature>
<gene>
    <name evidence="6" type="ORF">ENN50_06415</name>
</gene>